<organism evidence="1 2">
    <name type="scientific">Hypsibius exemplaris</name>
    <name type="common">Freshwater tardigrade</name>
    <dbReference type="NCBI Taxonomy" id="2072580"/>
    <lineage>
        <taxon>Eukaryota</taxon>
        <taxon>Metazoa</taxon>
        <taxon>Ecdysozoa</taxon>
        <taxon>Tardigrada</taxon>
        <taxon>Eutardigrada</taxon>
        <taxon>Parachela</taxon>
        <taxon>Hypsibioidea</taxon>
        <taxon>Hypsibiidae</taxon>
        <taxon>Hypsibius</taxon>
    </lineage>
</organism>
<dbReference type="EMBL" id="MTYJ01000443">
    <property type="protein sequence ID" value="OWA54699.1"/>
    <property type="molecule type" value="Genomic_DNA"/>
</dbReference>
<evidence type="ECO:0000313" key="1">
    <source>
        <dbReference type="EMBL" id="OWA54699.1"/>
    </source>
</evidence>
<accession>A0A9X6NRI2</accession>
<dbReference type="AlphaFoldDB" id="A0A9X6NRI2"/>
<reference evidence="2" key="1">
    <citation type="submission" date="2017-01" db="EMBL/GenBank/DDBJ databases">
        <title>Comparative genomics of anhydrobiosis in the tardigrade Hypsibius dujardini.</title>
        <authorList>
            <person name="Yoshida Y."/>
            <person name="Koutsovoulos G."/>
            <person name="Laetsch D."/>
            <person name="Stevens L."/>
            <person name="Kumar S."/>
            <person name="Horikawa D."/>
            <person name="Ishino K."/>
            <person name="Komine S."/>
            <person name="Tomita M."/>
            <person name="Blaxter M."/>
            <person name="Arakawa K."/>
        </authorList>
    </citation>
    <scope>NUCLEOTIDE SEQUENCE [LARGE SCALE GENOMIC DNA]</scope>
    <source>
        <strain evidence="2">Z151</strain>
    </source>
</reference>
<name>A0A9X6NRI2_HYPEX</name>
<keyword evidence="2" id="KW-1185">Reference proteome</keyword>
<dbReference type="Proteomes" id="UP000192578">
    <property type="component" value="Unassembled WGS sequence"/>
</dbReference>
<evidence type="ECO:0000313" key="2">
    <source>
        <dbReference type="Proteomes" id="UP000192578"/>
    </source>
</evidence>
<sequence>MDANYYRLVSYQRSSGTQYSAFVHSTQKQRGFSHLSPPPHNGLPELKTISRGKRNLFRRQQFRQLIDLRFREIPRRSRRLERDESSTDRLLIYLSSLDRQIIGMESRCGL</sequence>
<protein>
    <submittedName>
        <fullName evidence="1">Uncharacterized protein</fullName>
    </submittedName>
</protein>
<comment type="caution">
    <text evidence="1">The sequence shown here is derived from an EMBL/GenBank/DDBJ whole genome shotgun (WGS) entry which is preliminary data.</text>
</comment>
<gene>
    <name evidence="1" type="ORF">BV898_19100</name>
</gene>
<proteinExistence type="predicted"/>